<name>A0A4R2P2V4_9FLAO</name>
<sequence>MKKFIVAILVAQCCLSCNAQDKRKPLGESDFQKEMNAKFKDASTSPLTQKGLKKFKGLDFFPVNDKFKVTAKLTKTTDIKIFNFPTTTKRIAKYQKYGVINFTIDDKEFELDIYKSPDPMPEYEDYLFLPFFDKTNGKTSYRGGRFVDITTKDEQGDGTIIVDFNKAYNPYCAYSDRYSCPITPRDNSLDIEIQAGVMAYEK</sequence>
<evidence type="ECO:0000313" key="1">
    <source>
        <dbReference type="EMBL" id="TCP28468.1"/>
    </source>
</evidence>
<dbReference type="PANTHER" id="PTHR41913">
    <property type="entry name" value="DUF1684 DOMAIN-CONTAINING PROTEIN"/>
    <property type="match status" value="1"/>
</dbReference>
<evidence type="ECO:0008006" key="3">
    <source>
        <dbReference type="Google" id="ProtNLM"/>
    </source>
</evidence>
<comment type="caution">
    <text evidence="1">The sequence shown here is derived from an EMBL/GenBank/DDBJ whole genome shotgun (WGS) entry which is preliminary data.</text>
</comment>
<dbReference type="AlphaFoldDB" id="A0A4R2P2V4"/>
<dbReference type="RefSeq" id="WP_132792785.1">
    <property type="nucleotide sequence ID" value="NZ_SLXM01000001.1"/>
</dbReference>
<organism evidence="1 2">
    <name type="scientific">Tenacibaculum skagerrakense</name>
    <dbReference type="NCBI Taxonomy" id="186571"/>
    <lineage>
        <taxon>Bacteria</taxon>
        <taxon>Pseudomonadati</taxon>
        <taxon>Bacteroidota</taxon>
        <taxon>Flavobacteriia</taxon>
        <taxon>Flavobacteriales</taxon>
        <taxon>Flavobacteriaceae</taxon>
        <taxon>Tenacibaculum</taxon>
    </lineage>
</organism>
<dbReference type="Pfam" id="PF07920">
    <property type="entry name" value="DUF1684"/>
    <property type="match status" value="1"/>
</dbReference>
<keyword evidence="2" id="KW-1185">Reference proteome</keyword>
<proteinExistence type="predicted"/>
<dbReference type="OrthoDB" id="5493262at2"/>
<accession>A0A4R2P2V4</accession>
<evidence type="ECO:0000313" key="2">
    <source>
        <dbReference type="Proteomes" id="UP000294564"/>
    </source>
</evidence>
<dbReference type="EMBL" id="SLXM01000001">
    <property type="protein sequence ID" value="TCP28468.1"/>
    <property type="molecule type" value="Genomic_DNA"/>
</dbReference>
<protein>
    <recommendedName>
        <fullName evidence="3">DUF1684 domain-containing protein</fullName>
    </recommendedName>
</protein>
<gene>
    <name evidence="1" type="ORF">EV195_101646</name>
</gene>
<dbReference type="Proteomes" id="UP000294564">
    <property type="component" value="Unassembled WGS sequence"/>
</dbReference>
<reference evidence="1 2" key="1">
    <citation type="submission" date="2019-03" db="EMBL/GenBank/DDBJ databases">
        <title>Genomic Encyclopedia of Type Strains, Phase IV (KMG-IV): sequencing the most valuable type-strain genomes for metagenomic binning, comparative biology and taxonomic classification.</title>
        <authorList>
            <person name="Goeker M."/>
        </authorList>
    </citation>
    <scope>NUCLEOTIDE SEQUENCE [LARGE SCALE GENOMIC DNA]</scope>
    <source>
        <strain evidence="1 2">DSM 14836</strain>
    </source>
</reference>
<dbReference type="PANTHER" id="PTHR41913:SF1">
    <property type="entry name" value="DUF1684 DOMAIN-CONTAINING PROTEIN"/>
    <property type="match status" value="1"/>
</dbReference>
<dbReference type="InterPro" id="IPR012467">
    <property type="entry name" value="DUF1684"/>
</dbReference>